<dbReference type="EMBL" id="CAXAMM010012447">
    <property type="protein sequence ID" value="CAK9028925.1"/>
    <property type="molecule type" value="Genomic_DNA"/>
</dbReference>
<keyword evidence="3" id="KW-1185">Reference proteome</keyword>
<reference evidence="1 3" key="1">
    <citation type="submission" date="2024-02" db="EMBL/GenBank/DDBJ databases">
        <authorList>
            <person name="Chen Y."/>
            <person name="Shah S."/>
            <person name="Dougan E. K."/>
            <person name="Thang M."/>
            <person name="Chan C."/>
        </authorList>
    </citation>
    <scope>NUCLEOTIDE SEQUENCE [LARGE SCALE GENOMIC DNA]</scope>
</reference>
<dbReference type="Proteomes" id="UP001642464">
    <property type="component" value="Unassembled WGS sequence"/>
</dbReference>
<evidence type="ECO:0000313" key="3">
    <source>
        <dbReference type="Proteomes" id="UP001642464"/>
    </source>
</evidence>
<protein>
    <submittedName>
        <fullName evidence="1">Sodium/calcium exchanger 1</fullName>
    </submittedName>
</protein>
<dbReference type="EMBL" id="CAXAMM010012558">
    <property type="protein sequence ID" value="CAK9029201.1"/>
    <property type="molecule type" value="Genomic_DNA"/>
</dbReference>
<sequence>MAEGRKEYVWYPAEDKEEWRLCQLLSRTPGGGTSLRFNEKDVLVPPEEVRSICPRDGPNPQNLAMLETHLAMIQVGEEEFKQMLSVVGPFLSITSSYDRLSWLSTRAMLEATLMLKRFSAIGQSEVVSLVLVVIPFCCQMNLVLQFSHARTAKLGALELV</sequence>
<organism evidence="1 3">
    <name type="scientific">Durusdinium trenchii</name>
    <dbReference type="NCBI Taxonomy" id="1381693"/>
    <lineage>
        <taxon>Eukaryota</taxon>
        <taxon>Sar</taxon>
        <taxon>Alveolata</taxon>
        <taxon>Dinophyceae</taxon>
        <taxon>Suessiales</taxon>
        <taxon>Symbiodiniaceae</taxon>
        <taxon>Durusdinium</taxon>
    </lineage>
</organism>
<gene>
    <name evidence="1" type="ORF">SCF082_LOCUS18565</name>
    <name evidence="2" type="ORF">SCF082_LOCUS18682</name>
</gene>
<accession>A0ABP0KRS1</accession>
<name>A0ABP0KRS1_9DINO</name>
<comment type="caution">
    <text evidence="1">The sequence shown here is derived from an EMBL/GenBank/DDBJ whole genome shotgun (WGS) entry which is preliminary data.</text>
</comment>
<proteinExistence type="predicted"/>
<evidence type="ECO:0000313" key="2">
    <source>
        <dbReference type="EMBL" id="CAK9029201.1"/>
    </source>
</evidence>
<evidence type="ECO:0000313" key="1">
    <source>
        <dbReference type="EMBL" id="CAK9028925.1"/>
    </source>
</evidence>